<feature type="signal peptide" evidence="1">
    <location>
        <begin position="1"/>
        <end position="21"/>
    </location>
</feature>
<sequence>MRFLGKLMKIIVFTLFLPACGKVENPVGPSNPYPFQPVKIRFLDGAGNSGPLTLHLLELLPGPGAIRPNSIEFKAEICMDPISGHDSPFFSQMRLVSLQSDDGPTPKDQTDSAFDWNGEPFIVRSGECITIKIPRPILSRPGSYYQYTLQPGTNYLLFAAGYGPHWPSSSFVNWGNLVDRACPPFDVIEKLNSTPACILRAAYFLEYTSYS</sequence>
<proteinExistence type="predicted"/>
<comment type="caution">
    <text evidence="2">The sequence shown here is derived from an EMBL/GenBank/DDBJ whole genome shotgun (WGS) entry which is preliminary data.</text>
</comment>
<evidence type="ECO:0000313" key="2">
    <source>
        <dbReference type="EMBL" id="OGN06233.1"/>
    </source>
</evidence>
<keyword evidence="1" id="KW-0732">Signal</keyword>
<protein>
    <submittedName>
        <fullName evidence="2">Uncharacterized protein</fullName>
    </submittedName>
</protein>
<name>A0A1F8EZD9_9BACT</name>
<organism evidence="2 3">
    <name type="scientific">Candidatus Yanofskybacteria bacterium RIFCSPHIGHO2_02_FULL_38_22b</name>
    <dbReference type="NCBI Taxonomy" id="1802673"/>
    <lineage>
        <taxon>Bacteria</taxon>
        <taxon>Candidatus Yanofskyibacteriota</taxon>
    </lineage>
</organism>
<dbReference type="Proteomes" id="UP000176834">
    <property type="component" value="Unassembled WGS sequence"/>
</dbReference>
<gene>
    <name evidence="2" type="ORF">A3B86_03895</name>
</gene>
<accession>A0A1F8EZD9</accession>
<evidence type="ECO:0000256" key="1">
    <source>
        <dbReference type="SAM" id="SignalP"/>
    </source>
</evidence>
<feature type="chain" id="PRO_5009535380" evidence="1">
    <location>
        <begin position="22"/>
        <end position="211"/>
    </location>
</feature>
<reference evidence="2 3" key="1">
    <citation type="journal article" date="2016" name="Nat. Commun.">
        <title>Thousands of microbial genomes shed light on interconnected biogeochemical processes in an aquifer system.</title>
        <authorList>
            <person name="Anantharaman K."/>
            <person name="Brown C.T."/>
            <person name="Hug L.A."/>
            <person name="Sharon I."/>
            <person name="Castelle C.J."/>
            <person name="Probst A.J."/>
            <person name="Thomas B.C."/>
            <person name="Singh A."/>
            <person name="Wilkins M.J."/>
            <person name="Karaoz U."/>
            <person name="Brodie E.L."/>
            <person name="Williams K.H."/>
            <person name="Hubbard S.S."/>
            <person name="Banfield J.F."/>
        </authorList>
    </citation>
    <scope>NUCLEOTIDE SEQUENCE [LARGE SCALE GENOMIC DNA]</scope>
</reference>
<evidence type="ECO:0000313" key="3">
    <source>
        <dbReference type="Proteomes" id="UP000176834"/>
    </source>
</evidence>
<dbReference type="EMBL" id="MGJN01000020">
    <property type="protein sequence ID" value="OGN06233.1"/>
    <property type="molecule type" value="Genomic_DNA"/>
</dbReference>
<dbReference type="AlphaFoldDB" id="A0A1F8EZD9"/>